<name>A0A177CGB0_9PLEO</name>
<gene>
    <name evidence="2" type="ORF">CC84DRAFT_1174586</name>
</gene>
<dbReference type="AlphaFoldDB" id="A0A177CGB0"/>
<dbReference type="InParanoid" id="A0A177CGB0"/>
<protein>
    <submittedName>
        <fullName evidence="2">Uncharacterized protein</fullName>
    </submittedName>
</protein>
<feature type="compositionally biased region" description="Basic residues" evidence="1">
    <location>
        <begin position="342"/>
        <end position="361"/>
    </location>
</feature>
<reference evidence="2 3" key="1">
    <citation type="submission" date="2016-05" db="EMBL/GenBank/DDBJ databases">
        <title>Comparative analysis of secretome profiles of manganese(II)-oxidizing ascomycete fungi.</title>
        <authorList>
            <consortium name="DOE Joint Genome Institute"/>
            <person name="Zeiner C.A."/>
            <person name="Purvine S.O."/>
            <person name="Zink E.M."/>
            <person name="Wu S."/>
            <person name="Pasa-Tolic L."/>
            <person name="Chaput D.L."/>
            <person name="Haridas S."/>
            <person name="Grigoriev I.V."/>
            <person name="Santelli C.M."/>
            <person name="Hansel C.M."/>
        </authorList>
    </citation>
    <scope>NUCLEOTIDE SEQUENCE [LARGE SCALE GENOMIC DNA]</scope>
    <source>
        <strain evidence="2 3">AP3s5-JAC2a</strain>
    </source>
</reference>
<keyword evidence="3" id="KW-1185">Reference proteome</keyword>
<dbReference type="GeneID" id="28763589"/>
<evidence type="ECO:0000313" key="2">
    <source>
        <dbReference type="EMBL" id="OAG06633.1"/>
    </source>
</evidence>
<dbReference type="EMBL" id="KV441551">
    <property type="protein sequence ID" value="OAG06633.1"/>
    <property type="molecule type" value="Genomic_DNA"/>
</dbReference>
<sequence>MVSAHPKSENLDDLTKAQVTQHGVQSKGVEIGTTASLESDEVTEVSGNLQDQKVVAIANRLDFIDIPYKERHWKVTHYGEAIIPSPIAVLPKPLALSYRNFYKYYEEHEFMKQEKLLVSYPRVIVGCTLVSALLRHYFPAQEYAIREVFPGTITGAEFAPQPVVDGVPVEGTRHWIVQSNSDSAIVVLVVIVTSQEFPNIPARTHPTQLAVAASFLDSRHRLAVQGDRMSRGVVVLLCSAGTPIKPMFEFYSFDSDHQEKGLMAPIALQMQDHRSPATNSISLNPEHADQIDRIFKAIVRASYVQEAWHQFLSTSLTPMASLPLLQLPPTSTPVVPTSALPSKRKLRHDPKPRPAHKSKRSKMIEKLSSLSQTPTPIASANLSLIPAPTAPSSPTITPVIAGALGDSTHHSIDVRNDKTRKMEHHEISEVYVRTIKQNKAGNLIEENGKMISNGKSKAIRMVAKSMEHTFRPPNHS</sequence>
<feature type="region of interest" description="Disordered" evidence="1">
    <location>
        <begin position="330"/>
        <end position="362"/>
    </location>
</feature>
<accession>A0A177CGB0</accession>
<organism evidence="2 3">
    <name type="scientific">Paraphaeosphaeria sporulosa</name>
    <dbReference type="NCBI Taxonomy" id="1460663"/>
    <lineage>
        <taxon>Eukaryota</taxon>
        <taxon>Fungi</taxon>
        <taxon>Dikarya</taxon>
        <taxon>Ascomycota</taxon>
        <taxon>Pezizomycotina</taxon>
        <taxon>Dothideomycetes</taxon>
        <taxon>Pleosporomycetidae</taxon>
        <taxon>Pleosporales</taxon>
        <taxon>Massarineae</taxon>
        <taxon>Didymosphaeriaceae</taxon>
        <taxon>Paraphaeosphaeria</taxon>
    </lineage>
</organism>
<dbReference type="RefSeq" id="XP_018036998.1">
    <property type="nucleotide sequence ID" value="XM_018180103.1"/>
</dbReference>
<dbReference type="Proteomes" id="UP000077069">
    <property type="component" value="Unassembled WGS sequence"/>
</dbReference>
<evidence type="ECO:0000256" key="1">
    <source>
        <dbReference type="SAM" id="MobiDB-lite"/>
    </source>
</evidence>
<dbReference type="OrthoDB" id="3795687at2759"/>
<evidence type="ECO:0000313" key="3">
    <source>
        <dbReference type="Proteomes" id="UP000077069"/>
    </source>
</evidence>
<proteinExistence type="predicted"/>
<feature type="compositionally biased region" description="Low complexity" evidence="1">
    <location>
        <begin position="330"/>
        <end position="341"/>
    </location>
</feature>